<reference evidence="2 3" key="1">
    <citation type="journal article" date="2018" name="Nat. Biotechnol.">
        <title>A standardized bacterial taxonomy based on genome phylogeny substantially revises the tree of life.</title>
        <authorList>
            <person name="Parks D.H."/>
            <person name="Chuvochina M."/>
            <person name="Waite D.W."/>
            <person name="Rinke C."/>
            <person name="Skarshewski A."/>
            <person name="Chaumeil P.A."/>
            <person name="Hugenholtz P."/>
        </authorList>
    </citation>
    <scope>NUCLEOTIDE SEQUENCE [LARGE SCALE GENOMIC DNA]</scope>
    <source>
        <strain evidence="2">UBA10227</strain>
    </source>
</reference>
<organism evidence="2 3">
    <name type="scientific">Xanthomarina gelatinilytica</name>
    <dbReference type="NCBI Taxonomy" id="1137281"/>
    <lineage>
        <taxon>Bacteria</taxon>
        <taxon>Pseudomonadati</taxon>
        <taxon>Bacteroidota</taxon>
        <taxon>Flavobacteriia</taxon>
        <taxon>Flavobacteriales</taxon>
        <taxon>Flavobacteriaceae</taxon>
        <taxon>Xanthomarina</taxon>
    </lineage>
</organism>
<name>A0A3D6BV71_9FLAO</name>
<comment type="caution">
    <text evidence="2">The sequence shown here is derived from an EMBL/GenBank/DDBJ whole genome shotgun (WGS) entry which is preliminary data.</text>
</comment>
<dbReference type="EMBL" id="DPRK01000249">
    <property type="protein sequence ID" value="HCY82898.1"/>
    <property type="molecule type" value="Genomic_DNA"/>
</dbReference>
<accession>A0A3D6BV71</accession>
<protein>
    <submittedName>
        <fullName evidence="2">Uncharacterized protein</fullName>
    </submittedName>
</protein>
<evidence type="ECO:0000256" key="1">
    <source>
        <dbReference type="SAM" id="MobiDB-lite"/>
    </source>
</evidence>
<dbReference type="AlphaFoldDB" id="A0A3D6BV71"/>
<proteinExistence type="predicted"/>
<gene>
    <name evidence="2" type="ORF">DHV22_15530</name>
</gene>
<sequence>MAMINKTAKQPMEQKASYAKVSDTAGGGTQRTGFTGSNDPRGAGMSGQTKMLKEAKGLIDQGPDTMDLSAKYGDQYVSGGPKSGGNMGGMVSPAKENVTSGMGGKVIKDMK</sequence>
<feature type="region of interest" description="Disordered" evidence="1">
    <location>
        <begin position="1"/>
        <end position="111"/>
    </location>
</feature>
<evidence type="ECO:0000313" key="2">
    <source>
        <dbReference type="EMBL" id="HCY82898.1"/>
    </source>
</evidence>
<dbReference type="Proteomes" id="UP000263268">
    <property type="component" value="Unassembled WGS sequence"/>
</dbReference>
<evidence type="ECO:0000313" key="3">
    <source>
        <dbReference type="Proteomes" id="UP000263268"/>
    </source>
</evidence>